<evidence type="ECO:0000256" key="1">
    <source>
        <dbReference type="SAM" id="Coils"/>
    </source>
</evidence>
<feature type="coiled-coil region" evidence="1">
    <location>
        <begin position="259"/>
        <end position="286"/>
    </location>
</feature>
<reference evidence="2" key="1">
    <citation type="journal article" date="2019" name="Sci. Rep.">
        <title>Draft genome of Tanacetum cinerariifolium, the natural source of mosquito coil.</title>
        <authorList>
            <person name="Yamashiro T."/>
            <person name="Shiraishi A."/>
            <person name="Satake H."/>
            <person name="Nakayama K."/>
        </authorList>
    </citation>
    <scope>NUCLEOTIDE SEQUENCE</scope>
</reference>
<dbReference type="EMBL" id="BKCJ010001343">
    <property type="protein sequence ID" value="GEU40732.1"/>
    <property type="molecule type" value="Genomic_DNA"/>
</dbReference>
<accession>A0A6L2JVX4</accession>
<sequence length="564" mass="64974">MFDRAFKRVNTFEDIRTELVKKKEKRAGEELIQESTKKQKVEDDKEKAELKQLMETISDEEEVAINVIPLAIKSLRIVDWKIHREGLLSLRCTCSLVKCLKVLTGKIWKTCTRPRNANHTQTLDLADIYGRFVYEDNLIQRSEFSGLAQLVWVADVAMSENLIRRIENWSNALSCEVQALIRRISFAGYGILPKIAERDDKPESQWTPDEWSLPKKWLTVSQGLRNANHTQTLDLADIYGRFVYEDNLFQRSQAKPKCQKDYKAKYKKIKAKLAQLEEVISDDEEVIQVKVLIALSDDELIVGKNPARNGLWIDITMKKVNILFSMDEDADWQNNLKYINIDLKFVEEQRLNLLSKILYCMICKKEDHRTSDHEMYTASLKKVRTTRLSLIKVIALNEHKTPHIEDTEGPPDLINTEETHEQNVQDEQIITQPTEGPFSQNTKVSLSINETLVPDIPQSYISNQASTSSHLVPRDRWSKDQHIKLVNIIGNPGKGMLTRSMAAKLTTASASECLFVDFLSKIEPKKVSKALKHLGWVDAMQEELNQFYKNKVWSFVPLPYGKKP</sequence>
<proteinExistence type="predicted"/>
<name>A0A6L2JVX4_TANCI</name>
<dbReference type="AlphaFoldDB" id="A0A6L2JVX4"/>
<keyword evidence="1" id="KW-0175">Coiled coil</keyword>
<organism evidence="2">
    <name type="scientific">Tanacetum cinerariifolium</name>
    <name type="common">Dalmatian daisy</name>
    <name type="synonym">Chrysanthemum cinerariifolium</name>
    <dbReference type="NCBI Taxonomy" id="118510"/>
    <lineage>
        <taxon>Eukaryota</taxon>
        <taxon>Viridiplantae</taxon>
        <taxon>Streptophyta</taxon>
        <taxon>Embryophyta</taxon>
        <taxon>Tracheophyta</taxon>
        <taxon>Spermatophyta</taxon>
        <taxon>Magnoliopsida</taxon>
        <taxon>eudicotyledons</taxon>
        <taxon>Gunneridae</taxon>
        <taxon>Pentapetalae</taxon>
        <taxon>asterids</taxon>
        <taxon>campanulids</taxon>
        <taxon>Asterales</taxon>
        <taxon>Asteraceae</taxon>
        <taxon>Asteroideae</taxon>
        <taxon>Anthemideae</taxon>
        <taxon>Anthemidinae</taxon>
        <taxon>Tanacetum</taxon>
    </lineage>
</organism>
<evidence type="ECO:0000313" key="2">
    <source>
        <dbReference type="EMBL" id="GEU40732.1"/>
    </source>
</evidence>
<protein>
    <submittedName>
        <fullName evidence="2">Retrovirus-related Pol polyprotein from transposon TNT 1-94</fullName>
    </submittedName>
</protein>
<gene>
    <name evidence="2" type="ORF">Tci_012710</name>
</gene>
<comment type="caution">
    <text evidence="2">The sequence shown here is derived from an EMBL/GenBank/DDBJ whole genome shotgun (WGS) entry which is preliminary data.</text>
</comment>